<gene>
    <name evidence="15" type="ORF">IF1G_02388</name>
</gene>
<dbReference type="GO" id="GO:0045252">
    <property type="term" value="C:oxoglutarate dehydrogenase complex"/>
    <property type="evidence" value="ECO:0007669"/>
    <property type="project" value="TreeGrafter"/>
</dbReference>
<keyword evidence="6 10" id="KW-0520">NAD</keyword>
<dbReference type="GO" id="GO:0045333">
    <property type="term" value="P:cellular respiration"/>
    <property type="evidence" value="ECO:0007669"/>
    <property type="project" value="UniProtKB-ARBA"/>
</dbReference>
<comment type="miscellaneous">
    <text evidence="12">The active site is a redox-active disulfide bond.</text>
</comment>
<keyword evidence="16" id="KW-1185">Reference proteome</keyword>
<dbReference type="InterPro" id="IPR036188">
    <property type="entry name" value="FAD/NAD-bd_sf"/>
</dbReference>
<evidence type="ECO:0000313" key="16">
    <source>
        <dbReference type="Proteomes" id="UP000315783"/>
    </source>
</evidence>
<comment type="caution">
    <text evidence="15">The sequence shown here is derived from an EMBL/GenBank/DDBJ whole genome shotgun (WGS) entry which is preliminary data.</text>
</comment>
<keyword evidence="3 12" id="KW-0285">Flavoprotein</keyword>
<evidence type="ECO:0000256" key="7">
    <source>
        <dbReference type="ARBA" id="ARBA00023157"/>
    </source>
</evidence>
<dbReference type="FunFam" id="3.30.390.30:FF:000001">
    <property type="entry name" value="Dihydrolipoyl dehydrogenase"/>
    <property type="match status" value="1"/>
</dbReference>
<dbReference type="InterPro" id="IPR016156">
    <property type="entry name" value="FAD/NAD-linked_Rdtase_dimer_sf"/>
</dbReference>
<keyword evidence="4 10" id="KW-0274">FAD</keyword>
<dbReference type="InterPro" id="IPR006258">
    <property type="entry name" value="Lipoamide_DH"/>
</dbReference>
<feature type="binding site" evidence="10">
    <location>
        <begin position="182"/>
        <end position="184"/>
    </location>
    <ligand>
        <name>FAD</name>
        <dbReference type="ChEBI" id="CHEBI:57692"/>
    </ligand>
</feature>
<name>A0A545V9A9_9HYPO</name>
<dbReference type="InterPro" id="IPR001100">
    <property type="entry name" value="Pyr_nuc-diS_OxRdtase"/>
</dbReference>
<proteinExistence type="inferred from homology"/>
<dbReference type="GO" id="GO:0006103">
    <property type="term" value="P:2-oxoglutarate metabolic process"/>
    <property type="evidence" value="ECO:0007669"/>
    <property type="project" value="TreeGrafter"/>
</dbReference>
<evidence type="ECO:0000256" key="12">
    <source>
        <dbReference type="RuleBase" id="RU003692"/>
    </source>
</evidence>
<dbReference type="GO" id="GO:0005759">
    <property type="term" value="C:mitochondrial matrix"/>
    <property type="evidence" value="ECO:0007669"/>
    <property type="project" value="UniProtKB-ARBA"/>
</dbReference>
<evidence type="ECO:0000256" key="5">
    <source>
        <dbReference type="ARBA" id="ARBA00023002"/>
    </source>
</evidence>
<feature type="binding site" evidence="10">
    <location>
        <position position="153"/>
    </location>
    <ligand>
        <name>FAD</name>
        <dbReference type="ChEBI" id="CHEBI:57692"/>
    </ligand>
</feature>
<feature type="binding site" evidence="10">
    <location>
        <position position="353"/>
    </location>
    <ligand>
        <name>FAD</name>
        <dbReference type="ChEBI" id="CHEBI:57692"/>
    </ligand>
</feature>
<dbReference type="InterPro" id="IPR050151">
    <property type="entry name" value="Class-I_Pyr_Nuc-Dis_Oxidored"/>
</dbReference>
<feature type="binding site" evidence="10">
    <location>
        <begin position="219"/>
        <end position="226"/>
    </location>
    <ligand>
        <name>NAD(+)</name>
        <dbReference type="ChEBI" id="CHEBI:57540"/>
    </ligand>
</feature>
<feature type="disulfide bond" description="Redox-active" evidence="11">
    <location>
        <begin position="80"/>
        <end position="85"/>
    </location>
</feature>
<dbReference type="STRING" id="43265.A0A545V9A9"/>
<feature type="binding site" evidence="10">
    <location>
        <position position="89"/>
    </location>
    <ligand>
        <name>FAD</name>
        <dbReference type="ChEBI" id="CHEBI:57692"/>
    </ligand>
</feature>
<keyword evidence="7" id="KW-1015">Disulfide bond</keyword>
<reference evidence="15 16" key="1">
    <citation type="journal article" date="2019" name="Appl. Microbiol. Biotechnol.">
        <title>Genome sequence of Isaria javanica and comparative genome analysis insights into family S53 peptidase evolution in fungal entomopathogens.</title>
        <authorList>
            <person name="Lin R."/>
            <person name="Zhang X."/>
            <person name="Xin B."/>
            <person name="Zou M."/>
            <person name="Gao Y."/>
            <person name="Qin F."/>
            <person name="Hu Q."/>
            <person name="Xie B."/>
            <person name="Cheng X."/>
        </authorList>
    </citation>
    <scope>NUCLEOTIDE SEQUENCE [LARGE SCALE GENOMIC DNA]</scope>
    <source>
        <strain evidence="15 16">IJ1G</strain>
    </source>
</reference>
<dbReference type="GO" id="GO:0045254">
    <property type="term" value="C:pyruvate dehydrogenase complex"/>
    <property type="evidence" value="ECO:0007669"/>
    <property type="project" value="UniProtKB-ARBA"/>
</dbReference>
<evidence type="ECO:0000256" key="11">
    <source>
        <dbReference type="PIRSR" id="PIRSR000350-4"/>
    </source>
</evidence>
<dbReference type="FunFam" id="3.50.50.60:FF:000025">
    <property type="entry name" value="Dihydrolipoyl dehydrogenase"/>
    <property type="match status" value="1"/>
</dbReference>
<dbReference type="PANTHER" id="PTHR22912">
    <property type="entry name" value="DISULFIDE OXIDOREDUCTASE"/>
    <property type="match status" value="1"/>
</dbReference>
<dbReference type="PROSITE" id="PS00076">
    <property type="entry name" value="PYRIDINE_REDOX_1"/>
    <property type="match status" value="1"/>
</dbReference>
<dbReference type="SUPFAM" id="SSF51905">
    <property type="entry name" value="FAD/NAD(P)-binding domain"/>
    <property type="match status" value="1"/>
</dbReference>
<dbReference type="PIRSF" id="PIRSF000350">
    <property type="entry name" value="Mercury_reductase_MerA"/>
    <property type="match status" value="1"/>
</dbReference>
<dbReference type="EMBL" id="SPUK01000003">
    <property type="protein sequence ID" value="TQV98308.1"/>
    <property type="molecule type" value="Genomic_DNA"/>
</dbReference>
<protein>
    <recommendedName>
        <fullName evidence="2 12">Dihydrolipoyl dehydrogenase</fullName>
        <ecNumber evidence="2 12">1.8.1.4</ecNumber>
    </recommendedName>
</protein>
<organism evidence="15 16">
    <name type="scientific">Cordyceps javanica</name>
    <dbReference type="NCBI Taxonomy" id="43265"/>
    <lineage>
        <taxon>Eukaryota</taxon>
        <taxon>Fungi</taxon>
        <taxon>Dikarya</taxon>
        <taxon>Ascomycota</taxon>
        <taxon>Pezizomycotina</taxon>
        <taxon>Sordariomycetes</taxon>
        <taxon>Hypocreomycetidae</taxon>
        <taxon>Hypocreales</taxon>
        <taxon>Cordycipitaceae</taxon>
        <taxon>Cordyceps</taxon>
    </lineage>
</organism>
<dbReference type="PRINTS" id="PR00411">
    <property type="entry name" value="PNDRDTASEI"/>
</dbReference>
<feature type="binding site" evidence="10">
    <location>
        <begin position="359"/>
        <end position="362"/>
    </location>
    <ligand>
        <name>FAD</name>
        <dbReference type="ChEBI" id="CHEBI:57692"/>
    </ligand>
</feature>
<dbReference type="Proteomes" id="UP000315783">
    <property type="component" value="Unassembled WGS sequence"/>
</dbReference>
<evidence type="ECO:0000259" key="13">
    <source>
        <dbReference type="Pfam" id="PF02852"/>
    </source>
</evidence>
<accession>A0A545V9A9</accession>
<comment type="catalytic activity">
    <reaction evidence="12">
        <text>N(6)-[(R)-dihydrolipoyl]-L-lysyl-[protein] + NAD(+) = N(6)-[(R)-lipoyl]-L-lysyl-[protein] + NADH + H(+)</text>
        <dbReference type="Rhea" id="RHEA:15045"/>
        <dbReference type="Rhea" id="RHEA-COMP:10474"/>
        <dbReference type="Rhea" id="RHEA-COMP:10475"/>
        <dbReference type="ChEBI" id="CHEBI:15378"/>
        <dbReference type="ChEBI" id="CHEBI:57540"/>
        <dbReference type="ChEBI" id="CHEBI:57945"/>
        <dbReference type="ChEBI" id="CHEBI:83099"/>
        <dbReference type="ChEBI" id="CHEBI:83100"/>
        <dbReference type="EC" id="1.8.1.4"/>
    </reaction>
</comment>
<comment type="cofactor">
    <cofactor evidence="10 12">
        <name>FAD</name>
        <dbReference type="ChEBI" id="CHEBI:57692"/>
    </cofactor>
    <text evidence="10 12">Binds 1 FAD per subunit.</text>
</comment>
<dbReference type="Gene3D" id="3.50.50.60">
    <property type="entry name" value="FAD/NAD(P)-binding domain"/>
    <property type="match status" value="2"/>
</dbReference>
<dbReference type="PRINTS" id="PR00368">
    <property type="entry name" value="FADPNR"/>
</dbReference>
<evidence type="ECO:0000256" key="10">
    <source>
        <dbReference type="PIRSR" id="PIRSR000350-3"/>
    </source>
</evidence>
<feature type="domain" description="Pyridine nucleotide-disulphide oxidoreductase dimerisation" evidence="13">
    <location>
        <begin position="387"/>
        <end position="496"/>
    </location>
</feature>
<dbReference type="SUPFAM" id="SSF55424">
    <property type="entry name" value="FAD/NAD-linked reductases, dimerisation (C-terminal) domain"/>
    <property type="match status" value="1"/>
</dbReference>
<dbReference type="Gene3D" id="3.30.390.30">
    <property type="match status" value="1"/>
</dbReference>
<dbReference type="AlphaFoldDB" id="A0A545V9A9"/>
<dbReference type="EC" id="1.8.1.4" evidence="2 12"/>
<keyword evidence="8 12" id="KW-0676">Redox-active center</keyword>
<evidence type="ECO:0000313" key="15">
    <source>
        <dbReference type="EMBL" id="TQV98308.1"/>
    </source>
</evidence>
<evidence type="ECO:0000256" key="6">
    <source>
        <dbReference type="ARBA" id="ARBA00023027"/>
    </source>
</evidence>
<keyword evidence="10" id="KW-0547">Nucleotide-binding</keyword>
<evidence type="ECO:0000259" key="14">
    <source>
        <dbReference type="Pfam" id="PF07992"/>
    </source>
</evidence>
<dbReference type="InterPro" id="IPR023753">
    <property type="entry name" value="FAD/NAD-binding_dom"/>
</dbReference>
<dbReference type="Pfam" id="PF07992">
    <property type="entry name" value="Pyr_redox_2"/>
    <property type="match status" value="1"/>
</dbReference>
<comment type="similarity">
    <text evidence="1 12">Belongs to the class-I pyridine nucleotide-disulfide oxidoreductase family.</text>
</comment>
<evidence type="ECO:0000256" key="1">
    <source>
        <dbReference type="ARBA" id="ARBA00007532"/>
    </source>
</evidence>
<evidence type="ECO:0000256" key="9">
    <source>
        <dbReference type="PIRSR" id="PIRSR000350-2"/>
    </source>
</evidence>
<dbReference type="OrthoDB" id="361797at2759"/>
<evidence type="ECO:0000256" key="4">
    <source>
        <dbReference type="ARBA" id="ARBA00022827"/>
    </source>
</evidence>
<dbReference type="PANTHER" id="PTHR22912:SF151">
    <property type="entry name" value="DIHYDROLIPOYL DEHYDROGENASE, MITOCHONDRIAL"/>
    <property type="match status" value="1"/>
</dbReference>
<evidence type="ECO:0000256" key="2">
    <source>
        <dbReference type="ARBA" id="ARBA00012608"/>
    </source>
</evidence>
<feature type="domain" description="FAD/NAD(P)-binding" evidence="14">
    <location>
        <begin position="42"/>
        <end position="368"/>
    </location>
</feature>
<dbReference type="Pfam" id="PF02852">
    <property type="entry name" value="Pyr_redox_dim"/>
    <property type="match status" value="1"/>
</dbReference>
<feature type="binding site" evidence="10">
    <location>
        <position position="312"/>
    </location>
    <ligand>
        <name>NAD(+)</name>
        <dbReference type="ChEBI" id="CHEBI:57540"/>
    </ligand>
</feature>
<dbReference type="GO" id="GO:0050660">
    <property type="term" value="F:flavin adenine dinucleotide binding"/>
    <property type="evidence" value="ECO:0007669"/>
    <property type="project" value="InterPro"/>
</dbReference>
<sequence>MLSSRLISRAVARPTAFKQPAAIAPVALSRFSRGLASASEDKDLVIIGGGVAGYVAAIKAGQEGLKVTCIEKRGTLGGTCLNVGCIPSKSLLNNSHLYHQILHDTKNRGIEVGDVKLNLANFMKAKDTAVNGLTKGVEFLLKKNGVEYVKGEGSFVNENEIKVALNDGGETTVRGKNILIATGSEATPFPGLEIDEKRVVTSTGALSLEKIPESMVVVGGGIIGLEMASVWSRLGTKVTVVEFLGQIGGPGMDSEIAKAAQKLLKKQGIEFKLNTKVVSGDTAGEKIKLDVDSAKGGKPESLDAEVVLVAIGRRPYTGNLGLENIGMELDERGRVIIDSEYRTKIPHIRCVGDATFGPMLAHKAEEEAVAVVEYIKKGYGHVNYGCIPSVMYTYPEVAWVGQTEQDLKAQKIPYRVGTFPFSANSRAKTNLDTEGLVKMIADPETDRLLGVHIVGPNAGEMIAEGTLALEYGASTEDIARTCHAHPTLAEAFKEAAMATHAKAIHF</sequence>
<evidence type="ECO:0000256" key="3">
    <source>
        <dbReference type="ARBA" id="ARBA00022630"/>
    </source>
</evidence>
<dbReference type="GO" id="GO:0004148">
    <property type="term" value="F:dihydrolipoyl dehydrogenase (NADH) activity"/>
    <property type="evidence" value="ECO:0007669"/>
    <property type="project" value="UniProtKB-EC"/>
</dbReference>
<keyword evidence="5 12" id="KW-0560">Oxidoreductase</keyword>
<dbReference type="NCBIfam" id="TIGR01350">
    <property type="entry name" value="lipoamide_DH"/>
    <property type="match status" value="1"/>
</dbReference>
<evidence type="ECO:0000256" key="8">
    <source>
        <dbReference type="ARBA" id="ARBA00023284"/>
    </source>
</evidence>
<feature type="active site" description="Proton acceptor" evidence="9">
    <location>
        <position position="485"/>
    </location>
</feature>
<dbReference type="InterPro" id="IPR004099">
    <property type="entry name" value="Pyr_nucl-diS_OxRdtase_dimer"/>
</dbReference>
<dbReference type="InterPro" id="IPR012999">
    <property type="entry name" value="Pyr_OxRdtase_I_AS"/>
</dbReference>
<feature type="binding site" evidence="10">
    <location>
        <position position="242"/>
    </location>
    <ligand>
        <name>NAD(+)</name>
        <dbReference type="ChEBI" id="CHEBI:57540"/>
    </ligand>
</feature>